<sequence length="389" mass="45037">MEYSHVGLSLTGTLAFVVCQVTARTNLSLTPSKAIADWGQALVQTSTRWPAVINRCARLGVPADTAAMTPLSTYNCTIVVSRLPPRPAEIFKVVTLSPFLRRIMGWWFSARTLLVVWTSATFLLGHLSIPASSWTVRNPEILTADIVRFPEKTKKDGGVNQETTESPRTFLSAADAADIYGFWKQDNPNEVHERYYVTRPSSPTKFTKRPPNYRPLYPVHPTLIKRYQRPEFAGSRLGYWYGRPPPPRDYPRPSGSRPAPSRYDYSRYPPRYPDFPTRYIVEKLESYLRKPCYGPQCHHRRKGHVKMHWDKVPYPKKGYYTVPVRKYPFRPPHYFAYEDYDGAESSITEQKAKSSPYHNYGKQYKKRYYAYYYPYSAKYGYGPLPPYTD</sequence>
<proteinExistence type="predicted"/>
<keyword evidence="2" id="KW-1185">Reference proteome</keyword>
<organism evidence="1 2">
    <name type="scientific">Ixodes persulcatus</name>
    <name type="common">Taiga tick</name>
    <dbReference type="NCBI Taxonomy" id="34615"/>
    <lineage>
        <taxon>Eukaryota</taxon>
        <taxon>Metazoa</taxon>
        <taxon>Ecdysozoa</taxon>
        <taxon>Arthropoda</taxon>
        <taxon>Chelicerata</taxon>
        <taxon>Arachnida</taxon>
        <taxon>Acari</taxon>
        <taxon>Parasitiformes</taxon>
        <taxon>Ixodida</taxon>
        <taxon>Ixodoidea</taxon>
        <taxon>Ixodidae</taxon>
        <taxon>Ixodinae</taxon>
        <taxon>Ixodes</taxon>
    </lineage>
</organism>
<reference evidence="1 2" key="1">
    <citation type="journal article" date="2020" name="Cell">
        <title>Large-Scale Comparative Analyses of Tick Genomes Elucidate Their Genetic Diversity and Vector Capacities.</title>
        <authorList>
            <consortium name="Tick Genome and Microbiome Consortium (TIGMIC)"/>
            <person name="Jia N."/>
            <person name="Wang J."/>
            <person name="Shi W."/>
            <person name="Du L."/>
            <person name="Sun Y."/>
            <person name="Zhan W."/>
            <person name="Jiang J.F."/>
            <person name="Wang Q."/>
            <person name="Zhang B."/>
            <person name="Ji P."/>
            <person name="Bell-Sakyi L."/>
            <person name="Cui X.M."/>
            <person name="Yuan T.T."/>
            <person name="Jiang B.G."/>
            <person name="Yang W.F."/>
            <person name="Lam T.T."/>
            <person name="Chang Q.C."/>
            <person name="Ding S.J."/>
            <person name="Wang X.J."/>
            <person name="Zhu J.G."/>
            <person name="Ruan X.D."/>
            <person name="Zhao L."/>
            <person name="Wei J.T."/>
            <person name="Ye R.Z."/>
            <person name="Que T.C."/>
            <person name="Du C.H."/>
            <person name="Zhou Y.H."/>
            <person name="Cheng J.X."/>
            <person name="Dai P.F."/>
            <person name="Guo W.B."/>
            <person name="Han X.H."/>
            <person name="Huang E.J."/>
            <person name="Li L.F."/>
            <person name="Wei W."/>
            <person name="Gao Y.C."/>
            <person name="Liu J.Z."/>
            <person name="Shao H.Z."/>
            <person name="Wang X."/>
            <person name="Wang C.C."/>
            <person name="Yang T.C."/>
            <person name="Huo Q.B."/>
            <person name="Li W."/>
            <person name="Chen H.Y."/>
            <person name="Chen S.E."/>
            <person name="Zhou L.G."/>
            <person name="Ni X.B."/>
            <person name="Tian J.H."/>
            <person name="Sheng Y."/>
            <person name="Liu T."/>
            <person name="Pan Y.S."/>
            <person name="Xia L.Y."/>
            <person name="Li J."/>
            <person name="Zhao F."/>
            <person name="Cao W.C."/>
        </authorList>
    </citation>
    <scope>NUCLEOTIDE SEQUENCE [LARGE SCALE GENOMIC DNA]</scope>
    <source>
        <strain evidence="1">Iper-2018</strain>
    </source>
</reference>
<dbReference type="Proteomes" id="UP000805193">
    <property type="component" value="Unassembled WGS sequence"/>
</dbReference>
<protein>
    <submittedName>
        <fullName evidence="1">Uncharacterized protein</fullName>
    </submittedName>
</protein>
<gene>
    <name evidence="1" type="ORF">HPB47_016837</name>
</gene>
<accession>A0AC60QPW1</accession>
<evidence type="ECO:0000313" key="1">
    <source>
        <dbReference type="EMBL" id="KAG0438857.1"/>
    </source>
</evidence>
<comment type="caution">
    <text evidence="1">The sequence shown here is derived from an EMBL/GenBank/DDBJ whole genome shotgun (WGS) entry which is preliminary data.</text>
</comment>
<evidence type="ECO:0000313" key="2">
    <source>
        <dbReference type="Proteomes" id="UP000805193"/>
    </source>
</evidence>
<dbReference type="EMBL" id="JABSTQ010005651">
    <property type="protein sequence ID" value="KAG0438857.1"/>
    <property type="molecule type" value="Genomic_DNA"/>
</dbReference>
<name>A0AC60QPW1_IXOPE</name>